<evidence type="ECO:0000259" key="2">
    <source>
        <dbReference type="Pfam" id="PF01757"/>
    </source>
</evidence>
<keyword evidence="4" id="KW-1185">Reference proteome</keyword>
<gene>
    <name evidence="3" type="ORF">FO440_23980</name>
</gene>
<organism evidence="3 4">
    <name type="scientific">Mucilaginibacter corticis</name>
    <dbReference type="NCBI Taxonomy" id="2597670"/>
    <lineage>
        <taxon>Bacteria</taxon>
        <taxon>Pseudomonadati</taxon>
        <taxon>Bacteroidota</taxon>
        <taxon>Sphingobacteriia</taxon>
        <taxon>Sphingobacteriales</taxon>
        <taxon>Sphingobacteriaceae</taxon>
        <taxon>Mucilaginibacter</taxon>
    </lineage>
</organism>
<evidence type="ECO:0000256" key="1">
    <source>
        <dbReference type="SAM" id="Phobius"/>
    </source>
</evidence>
<feature type="transmembrane region" description="Helical" evidence="1">
    <location>
        <begin position="62"/>
        <end position="80"/>
    </location>
</feature>
<name>A0A556M7T6_9SPHI</name>
<reference evidence="3 4" key="1">
    <citation type="submission" date="2019-07" db="EMBL/GenBank/DDBJ databases">
        <authorList>
            <person name="Huq M.A."/>
        </authorList>
    </citation>
    <scope>NUCLEOTIDE SEQUENCE [LARGE SCALE GENOMIC DNA]</scope>
    <source>
        <strain evidence="3 4">MAH-19</strain>
    </source>
</reference>
<dbReference type="EMBL" id="VLPK01000008">
    <property type="protein sequence ID" value="TSJ35978.1"/>
    <property type="molecule type" value="Genomic_DNA"/>
</dbReference>
<evidence type="ECO:0000313" key="4">
    <source>
        <dbReference type="Proteomes" id="UP000318733"/>
    </source>
</evidence>
<feature type="transmembrane region" description="Helical" evidence="1">
    <location>
        <begin position="348"/>
        <end position="371"/>
    </location>
</feature>
<dbReference type="Pfam" id="PF01757">
    <property type="entry name" value="Acyl_transf_3"/>
    <property type="match status" value="1"/>
</dbReference>
<keyword evidence="3" id="KW-0808">Transferase</keyword>
<keyword evidence="1" id="KW-1133">Transmembrane helix</keyword>
<dbReference type="InterPro" id="IPR002656">
    <property type="entry name" value="Acyl_transf_3_dom"/>
</dbReference>
<sequence length="415" mass="47491">MTRTSVISYTACWLIGLKSCWYRWRLPLVSRILAQGNLPFYKPGFFKKQSLILRTRIQTLDGLRFLAALGVLWIHAWTIHGNPRYYIGRLDIASVLAIGGNGVDLFFVISGFCMYYFYGSKTIFTPADFYRFLIKRWVRLSPAFYTAALIYLLYNIFAGHQHANIPANISTSIFYLNSIFPQFNIAPHFWTLGVEWQFYLIIPILLMYQCRAGFDKIFFYLFGALFLSALVSVMVFKAHFDLLTDQLIFRGVEFGAGVYVARLLLKDIFYLKKRKLWLPAFILLSYAGRVLISKPVLALSADFYNVFKLFGFTLLSSGFAGILYLSLTSAKWLKLILGSRLLTTMGRISYSFYLWHAMLVPVIAGFTVKYFPFINGILAPVMTTCLCAIILFPIAGISFAFLEKPFLSFGNLTKK</sequence>
<dbReference type="GO" id="GO:0016747">
    <property type="term" value="F:acyltransferase activity, transferring groups other than amino-acyl groups"/>
    <property type="evidence" value="ECO:0007669"/>
    <property type="project" value="InterPro"/>
</dbReference>
<dbReference type="InterPro" id="IPR050879">
    <property type="entry name" value="Acyltransferase_3"/>
</dbReference>
<dbReference type="PANTHER" id="PTHR23028">
    <property type="entry name" value="ACETYLTRANSFERASE"/>
    <property type="match status" value="1"/>
</dbReference>
<dbReference type="PANTHER" id="PTHR23028:SF53">
    <property type="entry name" value="ACYL_TRANSF_3 DOMAIN-CONTAINING PROTEIN"/>
    <property type="match status" value="1"/>
</dbReference>
<feature type="transmembrane region" description="Helical" evidence="1">
    <location>
        <begin position="377"/>
        <end position="402"/>
    </location>
</feature>
<keyword evidence="1" id="KW-0472">Membrane</keyword>
<feature type="transmembrane region" description="Helical" evidence="1">
    <location>
        <begin position="137"/>
        <end position="157"/>
    </location>
</feature>
<feature type="domain" description="Acyltransferase 3" evidence="2">
    <location>
        <begin position="59"/>
        <end position="390"/>
    </location>
</feature>
<feature type="transmembrane region" description="Helical" evidence="1">
    <location>
        <begin position="189"/>
        <end position="208"/>
    </location>
</feature>
<protein>
    <submittedName>
        <fullName evidence="3">Acyltransferase</fullName>
    </submittedName>
</protein>
<dbReference type="OrthoDB" id="290051at2"/>
<feature type="transmembrane region" description="Helical" evidence="1">
    <location>
        <begin position="247"/>
        <end position="265"/>
    </location>
</feature>
<feature type="transmembrane region" description="Helical" evidence="1">
    <location>
        <begin position="92"/>
        <end position="117"/>
    </location>
</feature>
<comment type="caution">
    <text evidence="3">The sequence shown here is derived from an EMBL/GenBank/DDBJ whole genome shotgun (WGS) entry which is preliminary data.</text>
</comment>
<keyword evidence="3" id="KW-0012">Acyltransferase</keyword>
<dbReference type="AlphaFoldDB" id="A0A556M7T6"/>
<proteinExistence type="predicted"/>
<feature type="transmembrane region" description="Helical" evidence="1">
    <location>
        <begin position="277"/>
        <end position="297"/>
    </location>
</feature>
<dbReference type="GO" id="GO:0016020">
    <property type="term" value="C:membrane"/>
    <property type="evidence" value="ECO:0007669"/>
    <property type="project" value="TreeGrafter"/>
</dbReference>
<keyword evidence="1" id="KW-0812">Transmembrane</keyword>
<dbReference type="Proteomes" id="UP000318733">
    <property type="component" value="Unassembled WGS sequence"/>
</dbReference>
<evidence type="ECO:0000313" key="3">
    <source>
        <dbReference type="EMBL" id="TSJ35978.1"/>
    </source>
</evidence>
<accession>A0A556M7T6</accession>
<feature type="transmembrane region" description="Helical" evidence="1">
    <location>
        <begin position="217"/>
        <end position="235"/>
    </location>
</feature>
<feature type="transmembrane region" description="Helical" evidence="1">
    <location>
        <begin position="309"/>
        <end position="327"/>
    </location>
</feature>
<dbReference type="GO" id="GO:0000271">
    <property type="term" value="P:polysaccharide biosynthetic process"/>
    <property type="evidence" value="ECO:0007669"/>
    <property type="project" value="TreeGrafter"/>
</dbReference>